<dbReference type="InterPro" id="IPR029034">
    <property type="entry name" value="Cystine-knot_cytokine"/>
</dbReference>
<comment type="subcellular location">
    <subcellularLocation>
        <location evidence="1">Secreted</location>
    </subcellularLocation>
</comment>
<dbReference type="AlphaFoldDB" id="A0AAV5UKU6"/>
<keyword evidence="3" id="KW-0964">Secreted</keyword>
<dbReference type="InterPro" id="IPR010345">
    <property type="entry name" value="IL-17_fam"/>
</dbReference>
<dbReference type="GO" id="GO:0005125">
    <property type="term" value="F:cytokine activity"/>
    <property type="evidence" value="ECO:0007669"/>
    <property type="project" value="InterPro"/>
</dbReference>
<keyword evidence="4 5" id="KW-0732">Signal</keyword>
<dbReference type="SUPFAM" id="SSF57501">
    <property type="entry name" value="Cystine-knot cytokines"/>
    <property type="match status" value="1"/>
</dbReference>
<dbReference type="Gene3D" id="2.10.90.10">
    <property type="entry name" value="Cystine-knot cytokines"/>
    <property type="match status" value="1"/>
</dbReference>
<organism evidence="6 7">
    <name type="scientific">Pristionchus entomophagus</name>
    <dbReference type="NCBI Taxonomy" id="358040"/>
    <lineage>
        <taxon>Eukaryota</taxon>
        <taxon>Metazoa</taxon>
        <taxon>Ecdysozoa</taxon>
        <taxon>Nematoda</taxon>
        <taxon>Chromadorea</taxon>
        <taxon>Rhabditida</taxon>
        <taxon>Rhabditina</taxon>
        <taxon>Diplogasteromorpha</taxon>
        <taxon>Diplogasteroidea</taxon>
        <taxon>Neodiplogasteridae</taxon>
        <taxon>Pristionchus</taxon>
    </lineage>
</organism>
<evidence type="ECO:0000256" key="3">
    <source>
        <dbReference type="ARBA" id="ARBA00022525"/>
    </source>
</evidence>
<gene>
    <name evidence="6" type="ORF">PENTCL1PPCAC_29376</name>
</gene>
<evidence type="ECO:0000256" key="4">
    <source>
        <dbReference type="ARBA" id="ARBA00022729"/>
    </source>
</evidence>
<dbReference type="Proteomes" id="UP001432027">
    <property type="component" value="Unassembled WGS sequence"/>
</dbReference>
<accession>A0AAV5UKU6</accession>
<name>A0AAV5UKU6_9BILA</name>
<feature type="non-terminal residue" evidence="6">
    <location>
        <position position="1"/>
    </location>
</feature>
<feature type="signal peptide" evidence="5">
    <location>
        <begin position="1"/>
        <end position="26"/>
    </location>
</feature>
<comment type="caution">
    <text evidence="6">The sequence shown here is derived from an EMBL/GenBank/DDBJ whole genome shotgun (WGS) entry which is preliminary data.</text>
</comment>
<evidence type="ECO:0000256" key="2">
    <source>
        <dbReference type="ARBA" id="ARBA00007236"/>
    </source>
</evidence>
<evidence type="ECO:0000256" key="5">
    <source>
        <dbReference type="SAM" id="SignalP"/>
    </source>
</evidence>
<sequence>FQITPLIISPWSALLVIIHLSGAVEGFYRIRRTGTAAELIGPQECYHRFSGEGADFERTLINWLHRKNTTHYSPITPSYHSALLKLQVGGLKHGEQVTTSSSSCDAKKVDQVSPETPLRERALCKFEYVLNYNPRRIPAALTEVRCSCKRPNSKLVGRKIFECEPLKYHVRVLMFDENCLEYVEYTETIALGCIPVVQANAMADGQEDFIVPISVAPQT</sequence>
<reference evidence="6" key="1">
    <citation type="submission" date="2023-10" db="EMBL/GenBank/DDBJ databases">
        <title>Genome assembly of Pristionchus species.</title>
        <authorList>
            <person name="Yoshida K."/>
            <person name="Sommer R.J."/>
        </authorList>
    </citation>
    <scope>NUCLEOTIDE SEQUENCE</scope>
    <source>
        <strain evidence="6">RS0144</strain>
    </source>
</reference>
<evidence type="ECO:0000256" key="1">
    <source>
        <dbReference type="ARBA" id="ARBA00004613"/>
    </source>
</evidence>
<evidence type="ECO:0000313" key="6">
    <source>
        <dbReference type="EMBL" id="GMT07202.1"/>
    </source>
</evidence>
<dbReference type="EMBL" id="BTSX01000006">
    <property type="protein sequence ID" value="GMT07202.1"/>
    <property type="molecule type" value="Genomic_DNA"/>
</dbReference>
<protein>
    <submittedName>
        <fullName evidence="6">Uncharacterized protein</fullName>
    </submittedName>
</protein>
<proteinExistence type="inferred from homology"/>
<evidence type="ECO:0000313" key="7">
    <source>
        <dbReference type="Proteomes" id="UP001432027"/>
    </source>
</evidence>
<feature type="chain" id="PRO_5043607787" evidence="5">
    <location>
        <begin position="27"/>
        <end position="219"/>
    </location>
</feature>
<keyword evidence="7" id="KW-1185">Reference proteome</keyword>
<comment type="similarity">
    <text evidence="2">Belongs to the IL-17 family.</text>
</comment>
<dbReference type="Pfam" id="PF06083">
    <property type="entry name" value="IL17"/>
    <property type="match status" value="1"/>
</dbReference>
<dbReference type="GO" id="GO:0005576">
    <property type="term" value="C:extracellular region"/>
    <property type="evidence" value="ECO:0007669"/>
    <property type="project" value="UniProtKB-SubCell"/>
</dbReference>